<dbReference type="SMART" id="SM00646">
    <property type="entry name" value="Ami_3"/>
    <property type="match status" value="1"/>
</dbReference>
<organism evidence="3 4">
    <name type="scientific">Ectobacillus antri</name>
    <dbReference type="NCBI Taxonomy" id="2486280"/>
    <lineage>
        <taxon>Bacteria</taxon>
        <taxon>Bacillati</taxon>
        <taxon>Bacillota</taxon>
        <taxon>Bacilli</taxon>
        <taxon>Bacillales</taxon>
        <taxon>Bacillaceae</taxon>
        <taxon>Ectobacillus</taxon>
    </lineage>
</organism>
<dbReference type="Pfam" id="PF17957">
    <property type="entry name" value="Big_7"/>
    <property type="match status" value="3"/>
</dbReference>
<dbReference type="InterPro" id="IPR003790">
    <property type="entry name" value="GHL10"/>
</dbReference>
<dbReference type="InterPro" id="IPR013783">
    <property type="entry name" value="Ig-like_fold"/>
</dbReference>
<dbReference type="SUPFAM" id="SSF53187">
    <property type="entry name" value="Zn-dependent exopeptidases"/>
    <property type="match status" value="1"/>
</dbReference>
<dbReference type="InterPro" id="IPR003961">
    <property type="entry name" value="FN3_dom"/>
</dbReference>
<dbReference type="Gene3D" id="3.20.20.80">
    <property type="entry name" value="Glycosidases"/>
    <property type="match status" value="1"/>
</dbReference>
<sequence>MIYTYKRIWKTMLVLCLLLSTLVPFVSYETVKAETQSGSKREMRAAWVSTVWNLDWPKTKNDAQAQKVEFISLLNRLKATGMNAVIVQVRPMGDALYPTNLAPWSQFLTGVQGKDPGYNPLEFMITEAHKRNMEFHAWFNPFRVATGSTNINNLAASNPARVHPEWKVDYNNGMYYNPGLPEVRDYIKNTILEVVKNYDVDAIHLDDYFYPDIKNDADFNDAQTFEKYPNGFTNIGDWRRNNINLFVNDLSKGIKATKPYVKFGISPNGIWKNIPKGDGTYTTGMESYYRVYADSLKWVKQNWIDYIAPQVYWKFGHKAAPYEVVTNWWSEQVKGTNVHLYIGHADYKLNTYNSLEDWRTSQNEISNQIMFNRQKNVAGSMHFRSETLQQNVLSIASNLQNGVYQNPAIIPAMTHIDKTPPSQPQGISVSRSAQGVTISWKATSGANAYAIYRFKRGEAHDLEDATKLIATIHSSQSLSFLDKNASPKEEYEYAVTALDRLQNESAPAFAKTLSPFQMWVDQPSVNASIKGTANVSGWALAESGISKVELLMDGQVIGQANYGVLRTDVYNVYPQYNNQNSGFTYKLNTLLYKTGAHQLGVRITDSNGLQHTQQVPVQVLRNLPLRYSLDSLWDGIKINGNQNISGWALAEDGIAEVQVLVDGVQQGNATLEVSRPDVYAVYPQYKNQNSGYRYSLDTRTLTQGLHTVSLLIKTKGGDVQTVQSRVEVVRALPMRSSVDSIRYNQDIAATQRISGWALAEDGIEKVEILVDGKLQGIAKYGISRPDVYNVYPKYNNKNSGYEYLLNTGALSAGKHTVTVRSISKAGDVQATDTVVNVVKLPMRMYLDQPAPNKAVGKMQTVSGWALSENGVAKVEVLVDGMLKGTAQYGISRSDVAKVFPLYNTSNSGFTYTLDTAGLTKGTHTVTIRVTDQKGIQTSTSSPFLVSPLHGKTIVLDPGHGGIDSGAVYGTYYEKDIVLNVALRLRALLQSHGATVAMTRSTDTQLNLDKPTDLKMRAEVANNLSADAFVSIHVNSSVDTNVSGIETYYHPTAGMVHESNLLANSIQSALISSTNARNRYVKTADFSVLRNNERPAVLTELGFISNPLERALLISPKYQQTQAQALFNGLYNYVD</sequence>
<name>A0ABT6H2P8_9BACI</name>
<reference evidence="3 4" key="1">
    <citation type="submission" date="2023-04" db="EMBL/GenBank/DDBJ databases">
        <title>Ectobacillus antri isolated from activated sludge.</title>
        <authorList>
            <person name="Yan P."/>
            <person name="Liu X."/>
        </authorList>
    </citation>
    <scope>NUCLEOTIDE SEQUENCE [LARGE SCALE GENOMIC DNA]</scope>
    <source>
        <strain evidence="3 4">C18H</strain>
    </source>
</reference>
<dbReference type="RefSeq" id="WP_124563839.1">
    <property type="nucleotide sequence ID" value="NZ_JARRRY010000001.1"/>
</dbReference>
<dbReference type="SUPFAM" id="SSF49265">
    <property type="entry name" value="Fibronectin type III"/>
    <property type="match status" value="1"/>
</dbReference>
<dbReference type="PANTHER" id="PTHR43405">
    <property type="entry name" value="GLYCOSYL HYDROLASE DIGH"/>
    <property type="match status" value="1"/>
</dbReference>
<dbReference type="PROSITE" id="PS50853">
    <property type="entry name" value="FN3"/>
    <property type="match status" value="1"/>
</dbReference>
<feature type="domain" description="Fibronectin type-III" evidence="2">
    <location>
        <begin position="420"/>
        <end position="515"/>
    </location>
</feature>
<dbReference type="Pfam" id="PF01520">
    <property type="entry name" value="Amidase_3"/>
    <property type="match status" value="1"/>
</dbReference>
<dbReference type="EMBL" id="JARULN010000001">
    <property type="protein sequence ID" value="MDG5752726.1"/>
    <property type="molecule type" value="Genomic_DNA"/>
</dbReference>
<evidence type="ECO:0000256" key="1">
    <source>
        <dbReference type="ARBA" id="ARBA00022729"/>
    </source>
</evidence>
<gene>
    <name evidence="3" type="ORF">P6P90_01760</name>
</gene>
<dbReference type="CDD" id="cd02696">
    <property type="entry name" value="MurNAc-LAA"/>
    <property type="match status" value="1"/>
</dbReference>
<comment type="caution">
    <text evidence="3">The sequence shown here is derived from an EMBL/GenBank/DDBJ whole genome shotgun (WGS) entry which is preliminary data.</text>
</comment>
<evidence type="ECO:0000259" key="2">
    <source>
        <dbReference type="PROSITE" id="PS50853"/>
    </source>
</evidence>
<protein>
    <submittedName>
        <fullName evidence="3">Family 10 glycosylhydrolase</fullName>
    </submittedName>
</protein>
<evidence type="ECO:0000313" key="4">
    <source>
        <dbReference type="Proteomes" id="UP001218246"/>
    </source>
</evidence>
<keyword evidence="1" id="KW-0732">Signal</keyword>
<keyword evidence="4" id="KW-1185">Reference proteome</keyword>
<dbReference type="Pfam" id="PF02638">
    <property type="entry name" value="GHL10"/>
    <property type="match status" value="1"/>
</dbReference>
<dbReference type="PANTHER" id="PTHR43405:SF1">
    <property type="entry name" value="GLYCOSYL HYDROLASE DIGH"/>
    <property type="match status" value="1"/>
</dbReference>
<dbReference type="InterPro" id="IPR052177">
    <property type="entry name" value="Divisome_Glycosyl_Hydrolase"/>
</dbReference>
<dbReference type="InterPro" id="IPR017853">
    <property type="entry name" value="GH"/>
</dbReference>
<evidence type="ECO:0000313" key="3">
    <source>
        <dbReference type="EMBL" id="MDG5752726.1"/>
    </source>
</evidence>
<proteinExistence type="predicted"/>
<dbReference type="InterPro" id="IPR036116">
    <property type="entry name" value="FN3_sf"/>
</dbReference>
<dbReference type="Gene3D" id="2.60.40.10">
    <property type="entry name" value="Immunoglobulins"/>
    <property type="match status" value="4"/>
</dbReference>
<dbReference type="Gene3D" id="3.40.630.40">
    <property type="entry name" value="Zn-dependent exopeptidases"/>
    <property type="match status" value="1"/>
</dbReference>
<accession>A0ABT6H2P8</accession>
<dbReference type="SUPFAM" id="SSF51445">
    <property type="entry name" value="(Trans)glycosidases"/>
    <property type="match status" value="1"/>
</dbReference>
<dbReference type="Proteomes" id="UP001218246">
    <property type="component" value="Unassembled WGS sequence"/>
</dbReference>
<dbReference type="InterPro" id="IPR002508">
    <property type="entry name" value="MurNAc-LAA_cat"/>
</dbReference>